<evidence type="ECO:0000313" key="3">
    <source>
        <dbReference type="Proteomes" id="UP001595443"/>
    </source>
</evidence>
<dbReference type="RefSeq" id="WP_377834110.1">
    <property type="nucleotide sequence ID" value="NZ_JBHRSK010000012.1"/>
</dbReference>
<evidence type="ECO:0000313" key="2">
    <source>
        <dbReference type="EMBL" id="MFC2969400.1"/>
    </source>
</evidence>
<evidence type="ECO:0008006" key="4">
    <source>
        <dbReference type="Google" id="ProtNLM"/>
    </source>
</evidence>
<name>A0ABV7AKM8_9RHOB</name>
<gene>
    <name evidence="2" type="ORF">ACFOES_14935</name>
</gene>
<keyword evidence="3" id="KW-1185">Reference proteome</keyword>
<organism evidence="2 3">
    <name type="scientific">Acidimangrovimonas pyrenivorans</name>
    <dbReference type="NCBI Taxonomy" id="2030798"/>
    <lineage>
        <taxon>Bacteria</taxon>
        <taxon>Pseudomonadati</taxon>
        <taxon>Pseudomonadota</taxon>
        <taxon>Alphaproteobacteria</taxon>
        <taxon>Rhodobacterales</taxon>
        <taxon>Paracoccaceae</taxon>
        <taxon>Acidimangrovimonas</taxon>
    </lineage>
</organism>
<proteinExistence type="predicted"/>
<sequence length="99" mass="10906">MPGIHFQNETARFLTLAALAILGFPLLLWLIGHFGGCVASSTASYCERIPDFFGSLIFAFYVFLAFGGWAISVLLLVAAVAMLILAVRLEVSARRDRRR</sequence>
<feature type="transmembrane region" description="Helical" evidence="1">
    <location>
        <begin position="56"/>
        <end position="89"/>
    </location>
</feature>
<reference evidence="3" key="1">
    <citation type="journal article" date="2019" name="Int. J. Syst. Evol. Microbiol.">
        <title>The Global Catalogue of Microorganisms (GCM) 10K type strain sequencing project: providing services to taxonomists for standard genome sequencing and annotation.</title>
        <authorList>
            <consortium name="The Broad Institute Genomics Platform"/>
            <consortium name="The Broad Institute Genome Sequencing Center for Infectious Disease"/>
            <person name="Wu L."/>
            <person name="Ma J."/>
        </authorList>
    </citation>
    <scope>NUCLEOTIDE SEQUENCE [LARGE SCALE GENOMIC DNA]</scope>
    <source>
        <strain evidence="3">KCTC 62192</strain>
    </source>
</reference>
<keyword evidence="1" id="KW-1133">Transmembrane helix</keyword>
<keyword evidence="1" id="KW-0472">Membrane</keyword>
<dbReference type="Proteomes" id="UP001595443">
    <property type="component" value="Unassembled WGS sequence"/>
</dbReference>
<protein>
    <recommendedName>
        <fullName evidence="4">Transmembrane protein</fullName>
    </recommendedName>
</protein>
<comment type="caution">
    <text evidence="2">The sequence shown here is derived from an EMBL/GenBank/DDBJ whole genome shotgun (WGS) entry which is preliminary data.</text>
</comment>
<dbReference type="EMBL" id="JBHRSK010000012">
    <property type="protein sequence ID" value="MFC2969400.1"/>
    <property type="molecule type" value="Genomic_DNA"/>
</dbReference>
<keyword evidence="1" id="KW-0812">Transmembrane</keyword>
<accession>A0ABV7AKM8</accession>
<evidence type="ECO:0000256" key="1">
    <source>
        <dbReference type="SAM" id="Phobius"/>
    </source>
</evidence>